<protein>
    <recommendedName>
        <fullName evidence="3">DUF3892 domain-containing protein</fullName>
    </recommendedName>
</protein>
<dbReference type="InterPro" id="IPR024997">
    <property type="entry name" value="DUF3892"/>
</dbReference>
<dbReference type="EMBL" id="JACHGI010000002">
    <property type="protein sequence ID" value="MBB6466024.1"/>
    <property type="molecule type" value="Genomic_DNA"/>
</dbReference>
<evidence type="ECO:0000313" key="1">
    <source>
        <dbReference type="EMBL" id="MBB6466024.1"/>
    </source>
</evidence>
<evidence type="ECO:0000313" key="2">
    <source>
        <dbReference type="Proteomes" id="UP000532373"/>
    </source>
</evidence>
<accession>A0A8E1WE98</accession>
<proteinExistence type="predicted"/>
<reference evidence="1 2" key="1">
    <citation type="submission" date="2020-08" db="EMBL/GenBank/DDBJ databases">
        <title>Genomic Encyclopedia of Type Strains, Phase IV (KMG-IV): sequencing the most valuable type-strain genomes for metagenomic binning, comparative biology and taxonomic classification.</title>
        <authorList>
            <person name="Goeker M."/>
        </authorList>
    </citation>
    <scope>NUCLEOTIDE SEQUENCE [LARGE SCALE GENOMIC DNA]</scope>
    <source>
        <strain evidence="1 2">DSM 17454</strain>
    </source>
</reference>
<dbReference type="Proteomes" id="UP000532373">
    <property type="component" value="Unassembled WGS sequence"/>
</dbReference>
<dbReference type="RefSeq" id="WP_184768460.1">
    <property type="nucleotide sequence ID" value="NZ_JACHGI010000002.1"/>
</dbReference>
<name>A0A8E1WE98_9HYPH</name>
<dbReference type="AlphaFoldDB" id="A0A8E1WE98"/>
<evidence type="ECO:0008006" key="3">
    <source>
        <dbReference type="Google" id="ProtNLM"/>
    </source>
</evidence>
<dbReference type="Pfam" id="PF13031">
    <property type="entry name" value="DUF3892"/>
    <property type="match status" value="1"/>
</dbReference>
<sequence length="94" mass="10829">MANTAQIKCINKNPRLDPYHAITHVGGFVTAPWKLTLDDAISKIERNEWQFYVERPRGDRVWVKVAVSRYGNKYLKTEEDGDEPNNLLSLPECP</sequence>
<gene>
    <name evidence="1" type="ORF">HNQ96_001882</name>
</gene>
<comment type="caution">
    <text evidence="1">The sequence shown here is derived from an EMBL/GenBank/DDBJ whole genome shotgun (WGS) entry which is preliminary data.</text>
</comment>
<organism evidence="1 2">
    <name type="scientific">Aminobacter carboxidus</name>
    <dbReference type="NCBI Taxonomy" id="376165"/>
    <lineage>
        <taxon>Bacteria</taxon>
        <taxon>Pseudomonadati</taxon>
        <taxon>Pseudomonadota</taxon>
        <taxon>Alphaproteobacteria</taxon>
        <taxon>Hyphomicrobiales</taxon>
        <taxon>Phyllobacteriaceae</taxon>
        <taxon>Aminobacter</taxon>
    </lineage>
</organism>